<dbReference type="AlphaFoldDB" id="A0A7J0BNP7"/>
<protein>
    <submittedName>
        <fullName evidence="2">Uncharacterized protein</fullName>
    </submittedName>
</protein>
<sequence length="58" mass="6538">MNPFELFIGLSMVMIGGWGVYSGELTNRGVAIDEWVAPFLIIAGVGILAYSWFMRRKR</sequence>
<feature type="transmembrane region" description="Helical" evidence="1">
    <location>
        <begin position="35"/>
        <end position="53"/>
    </location>
</feature>
<dbReference type="EMBL" id="BLVO01000016">
    <property type="protein sequence ID" value="GFM35279.1"/>
    <property type="molecule type" value="Genomic_DNA"/>
</dbReference>
<keyword evidence="1" id="KW-0472">Membrane</keyword>
<evidence type="ECO:0000313" key="3">
    <source>
        <dbReference type="Proteomes" id="UP000503840"/>
    </source>
</evidence>
<organism evidence="2 3">
    <name type="scientific">Desulfovibrio subterraneus</name>
    <dbReference type="NCBI Taxonomy" id="2718620"/>
    <lineage>
        <taxon>Bacteria</taxon>
        <taxon>Pseudomonadati</taxon>
        <taxon>Thermodesulfobacteriota</taxon>
        <taxon>Desulfovibrionia</taxon>
        <taxon>Desulfovibrionales</taxon>
        <taxon>Desulfovibrionaceae</taxon>
        <taxon>Desulfovibrio</taxon>
    </lineage>
</organism>
<reference evidence="2 3" key="1">
    <citation type="submission" date="2020-05" db="EMBL/GenBank/DDBJ databases">
        <title>Draft genome sequence of Desulfovibrio sp. strain HN2T.</title>
        <authorList>
            <person name="Ueno A."/>
            <person name="Tamazawa S."/>
            <person name="Tamamura S."/>
            <person name="Murakami T."/>
            <person name="Kiyama T."/>
            <person name="Inomata H."/>
            <person name="Amano Y."/>
            <person name="Miyakawa K."/>
            <person name="Tamaki H."/>
            <person name="Naganuma T."/>
            <person name="Kaneko K."/>
        </authorList>
    </citation>
    <scope>NUCLEOTIDE SEQUENCE [LARGE SCALE GENOMIC DNA]</scope>
    <source>
        <strain evidence="2 3">HN2</strain>
    </source>
</reference>
<keyword evidence="1" id="KW-0812">Transmembrane</keyword>
<evidence type="ECO:0000313" key="2">
    <source>
        <dbReference type="EMBL" id="GFM35279.1"/>
    </source>
</evidence>
<gene>
    <name evidence="2" type="ORF">DSM101010T_36440</name>
</gene>
<accession>A0A7J0BNP7</accession>
<comment type="caution">
    <text evidence="2">The sequence shown here is derived from an EMBL/GenBank/DDBJ whole genome shotgun (WGS) entry which is preliminary data.</text>
</comment>
<feature type="transmembrane region" description="Helical" evidence="1">
    <location>
        <begin position="7"/>
        <end position="23"/>
    </location>
</feature>
<dbReference type="Proteomes" id="UP000503840">
    <property type="component" value="Unassembled WGS sequence"/>
</dbReference>
<keyword evidence="3" id="KW-1185">Reference proteome</keyword>
<keyword evidence="1" id="KW-1133">Transmembrane helix</keyword>
<name>A0A7J0BNP7_9BACT</name>
<proteinExistence type="predicted"/>
<evidence type="ECO:0000256" key="1">
    <source>
        <dbReference type="SAM" id="Phobius"/>
    </source>
</evidence>